<dbReference type="Proteomes" id="UP000625711">
    <property type="component" value="Unassembled WGS sequence"/>
</dbReference>
<protein>
    <submittedName>
        <fullName evidence="1">Uncharacterized protein</fullName>
    </submittedName>
</protein>
<evidence type="ECO:0000313" key="1">
    <source>
        <dbReference type="EMBL" id="KAF7285074.1"/>
    </source>
</evidence>
<evidence type="ECO:0000313" key="2">
    <source>
        <dbReference type="Proteomes" id="UP000625711"/>
    </source>
</evidence>
<dbReference type="AlphaFoldDB" id="A0A834MN44"/>
<organism evidence="1 2">
    <name type="scientific">Rhynchophorus ferrugineus</name>
    <name type="common">Red palm weevil</name>
    <name type="synonym">Curculio ferrugineus</name>
    <dbReference type="NCBI Taxonomy" id="354439"/>
    <lineage>
        <taxon>Eukaryota</taxon>
        <taxon>Metazoa</taxon>
        <taxon>Ecdysozoa</taxon>
        <taxon>Arthropoda</taxon>
        <taxon>Hexapoda</taxon>
        <taxon>Insecta</taxon>
        <taxon>Pterygota</taxon>
        <taxon>Neoptera</taxon>
        <taxon>Endopterygota</taxon>
        <taxon>Coleoptera</taxon>
        <taxon>Polyphaga</taxon>
        <taxon>Cucujiformia</taxon>
        <taxon>Curculionidae</taxon>
        <taxon>Dryophthorinae</taxon>
        <taxon>Rhynchophorus</taxon>
    </lineage>
</organism>
<proteinExistence type="predicted"/>
<gene>
    <name evidence="1" type="ORF">GWI33_011925</name>
</gene>
<comment type="caution">
    <text evidence="1">The sequence shown here is derived from an EMBL/GenBank/DDBJ whole genome shotgun (WGS) entry which is preliminary data.</text>
</comment>
<keyword evidence="2" id="KW-1185">Reference proteome</keyword>
<name>A0A834MN44_RHYFE</name>
<reference evidence="1" key="1">
    <citation type="submission" date="2020-08" db="EMBL/GenBank/DDBJ databases">
        <title>Genome sequencing and assembly of the red palm weevil Rhynchophorus ferrugineus.</title>
        <authorList>
            <person name="Dias G.B."/>
            <person name="Bergman C.M."/>
            <person name="Manee M."/>
        </authorList>
    </citation>
    <scope>NUCLEOTIDE SEQUENCE</scope>
    <source>
        <strain evidence="1">AA-2017</strain>
        <tissue evidence="1">Whole larva</tissue>
    </source>
</reference>
<accession>A0A834MN44</accession>
<dbReference type="EMBL" id="JAACXV010000061">
    <property type="protein sequence ID" value="KAF7285074.1"/>
    <property type="molecule type" value="Genomic_DNA"/>
</dbReference>
<sequence length="154" mass="17081">MVVARTVGRLIDGGTEDKSFSMLPQTKLAHLNATDATVISAPSPRLSLLYRLAGPLVVDRPGTSVGRFQLVPDCRNANYLPEIERQSLSSRFPTQSAFLLDLRTLTRTEGQEKETIAGMVSHILASCWCAVIDVYRSLFEFNEIRTNVIRTPTN</sequence>